<keyword evidence="10" id="KW-1185">Reference proteome</keyword>
<keyword evidence="4 7" id="KW-0479">Metal-binding</keyword>
<name>B4SDW9_PELPB</name>
<proteinExistence type="inferred from homology"/>
<dbReference type="InterPro" id="IPR020550">
    <property type="entry name" value="Inositol_monophosphatase_CS"/>
</dbReference>
<dbReference type="PANTHER" id="PTHR20854">
    <property type="entry name" value="INOSITOL MONOPHOSPHATASE"/>
    <property type="match status" value="1"/>
</dbReference>
<gene>
    <name evidence="9" type="ordered locus">Ppha_0661</name>
</gene>
<keyword evidence="6 7" id="KW-0460">Magnesium</keyword>
<dbReference type="Proteomes" id="UP000002724">
    <property type="component" value="Chromosome"/>
</dbReference>
<dbReference type="Gene3D" id="3.30.540.10">
    <property type="entry name" value="Fructose-1,6-Bisphosphatase, subunit A, domain 1"/>
    <property type="match status" value="1"/>
</dbReference>
<feature type="binding site" evidence="7">
    <location>
        <position position="88"/>
    </location>
    <ligand>
        <name>Mg(2+)</name>
        <dbReference type="ChEBI" id="CHEBI:18420"/>
        <label>1</label>
        <note>catalytic</note>
    </ligand>
</feature>
<evidence type="ECO:0000256" key="3">
    <source>
        <dbReference type="ARBA" id="ARBA00009759"/>
    </source>
</evidence>
<evidence type="ECO:0000256" key="1">
    <source>
        <dbReference type="ARBA" id="ARBA00001033"/>
    </source>
</evidence>
<feature type="binding site" evidence="7">
    <location>
        <position position="89"/>
    </location>
    <ligand>
        <name>Mg(2+)</name>
        <dbReference type="ChEBI" id="CHEBI:18420"/>
        <label>1</label>
        <note>catalytic</note>
    </ligand>
</feature>
<dbReference type="HOGENOM" id="CLU_044118_0_4_10"/>
<protein>
    <recommendedName>
        <fullName evidence="8">Inositol-1-monophosphatase</fullName>
        <ecNumber evidence="8">3.1.3.25</ecNumber>
    </recommendedName>
</protein>
<evidence type="ECO:0000313" key="10">
    <source>
        <dbReference type="Proteomes" id="UP000002724"/>
    </source>
</evidence>
<dbReference type="EMBL" id="CP001110">
    <property type="protein sequence ID" value="ACF42960.1"/>
    <property type="molecule type" value="Genomic_DNA"/>
</dbReference>
<comment type="cofactor">
    <cofactor evidence="2 7 8">
        <name>Mg(2+)</name>
        <dbReference type="ChEBI" id="CHEBI:18420"/>
    </cofactor>
</comment>
<evidence type="ECO:0000256" key="4">
    <source>
        <dbReference type="ARBA" id="ARBA00022723"/>
    </source>
</evidence>
<evidence type="ECO:0000256" key="7">
    <source>
        <dbReference type="PIRSR" id="PIRSR600760-2"/>
    </source>
</evidence>
<reference evidence="9 10" key="1">
    <citation type="submission" date="2008-06" db="EMBL/GenBank/DDBJ databases">
        <title>Complete sequence of Pelodictyon phaeoclathratiforme BU-1.</title>
        <authorList>
            <consortium name="US DOE Joint Genome Institute"/>
            <person name="Lucas S."/>
            <person name="Copeland A."/>
            <person name="Lapidus A."/>
            <person name="Glavina del Rio T."/>
            <person name="Dalin E."/>
            <person name="Tice H."/>
            <person name="Bruce D."/>
            <person name="Goodwin L."/>
            <person name="Pitluck S."/>
            <person name="Schmutz J."/>
            <person name="Larimer F."/>
            <person name="Land M."/>
            <person name="Hauser L."/>
            <person name="Kyrpides N."/>
            <person name="Mikhailova N."/>
            <person name="Liu Z."/>
            <person name="Li T."/>
            <person name="Zhao F."/>
            <person name="Overmann J."/>
            <person name="Bryant D.A."/>
            <person name="Richardson P."/>
        </authorList>
    </citation>
    <scope>NUCLEOTIDE SEQUENCE [LARGE SCALE GENOMIC DNA]</scope>
    <source>
        <strain evidence="10">DSM 5477 / BU-1</strain>
    </source>
</reference>
<dbReference type="EC" id="3.1.3.25" evidence="8"/>
<dbReference type="OrthoDB" id="9772456at2"/>
<organism evidence="9 10">
    <name type="scientific">Pelodictyon phaeoclathratiforme (strain DSM 5477 / BU-1)</name>
    <dbReference type="NCBI Taxonomy" id="324925"/>
    <lineage>
        <taxon>Bacteria</taxon>
        <taxon>Pseudomonadati</taxon>
        <taxon>Chlorobiota</taxon>
        <taxon>Chlorobiia</taxon>
        <taxon>Chlorobiales</taxon>
        <taxon>Chlorobiaceae</taxon>
        <taxon>Chlorobium/Pelodictyon group</taxon>
        <taxon>Pelodictyon</taxon>
    </lineage>
</organism>
<dbReference type="InterPro" id="IPR000760">
    <property type="entry name" value="Inositol_monophosphatase-like"/>
</dbReference>
<dbReference type="GO" id="GO:0006020">
    <property type="term" value="P:inositol metabolic process"/>
    <property type="evidence" value="ECO:0007669"/>
    <property type="project" value="TreeGrafter"/>
</dbReference>
<dbReference type="PANTHER" id="PTHR20854:SF4">
    <property type="entry name" value="INOSITOL-1-MONOPHOSPHATASE-RELATED"/>
    <property type="match status" value="1"/>
</dbReference>
<dbReference type="STRING" id="324925.Ppha_0661"/>
<dbReference type="KEGG" id="pph:Ppha_0661"/>
<dbReference type="FunFam" id="3.30.540.10:FF:000003">
    <property type="entry name" value="Inositol-1-monophosphatase"/>
    <property type="match status" value="1"/>
</dbReference>
<dbReference type="PRINTS" id="PR00377">
    <property type="entry name" value="IMPHPHTASES"/>
</dbReference>
<feature type="binding site" evidence="7">
    <location>
        <position position="70"/>
    </location>
    <ligand>
        <name>Mg(2+)</name>
        <dbReference type="ChEBI" id="CHEBI:18420"/>
        <label>1</label>
        <note>catalytic</note>
    </ligand>
</feature>
<dbReference type="PROSITE" id="PS00629">
    <property type="entry name" value="IMP_1"/>
    <property type="match status" value="1"/>
</dbReference>
<dbReference type="InterPro" id="IPR033942">
    <property type="entry name" value="IMPase"/>
</dbReference>
<evidence type="ECO:0000313" key="9">
    <source>
        <dbReference type="EMBL" id="ACF42960.1"/>
    </source>
</evidence>
<accession>B4SDW9</accession>
<dbReference type="eggNOG" id="COG0483">
    <property type="taxonomic scope" value="Bacteria"/>
</dbReference>
<comment type="catalytic activity">
    <reaction evidence="1 8">
        <text>a myo-inositol phosphate + H2O = myo-inositol + phosphate</text>
        <dbReference type="Rhea" id="RHEA:24056"/>
        <dbReference type="ChEBI" id="CHEBI:15377"/>
        <dbReference type="ChEBI" id="CHEBI:17268"/>
        <dbReference type="ChEBI" id="CHEBI:43474"/>
        <dbReference type="ChEBI" id="CHEBI:84139"/>
        <dbReference type="EC" id="3.1.3.25"/>
    </reaction>
</comment>
<dbReference type="GO" id="GO:0008934">
    <property type="term" value="F:inositol monophosphate 1-phosphatase activity"/>
    <property type="evidence" value="ECO:0007669"/>
    <property type="project" value="InterPro"/>
</dbReference>
<evidence type="ECO:0000256" key="5">
    <source>
        <dbReference type="ARBA" id="ARBA00022801"/>
    </source>
</evidence>
<dbReference type="Gene3D" id="3.40.190.80">
    <property type="match status" value="1"/>
</dbReference>
<evidence type="ECO:0000256" key="2">
    <source>
        <dbReference type="ARBA" id="ARBA00001946"/>
    </source>
</evidence>
<dbReference type="GO" id="GO:0046854">
    <property type="term" value="P:phosphatidylinositol phosphate biosynthetic process"/>
    <property type="evidence" value="ECO:0007669"/>
    <property type="project" value="InterPro"/>
</dbReference>
<dbReference type="PRINTS" id="PR01959">
    <property type="entry name" value="SBIMPHPHTASE"/>
</dbReference>
<sequence length="265" mass="29137">MRAQSKELQTAIRAAHAAGAITLEKFGELSHPEIQVKEFKDFVTDVDKACEAAISSIITENFPEDSMLCEEGTIITGTSGRTWIVDPLDGTLNFIHSFPVFSISIALKGSDDELLTAVVYQPVLKELFTAERGQGAYLNGKKITISSRTDKESFLIGTGMPFKEYHYLESYIGMLKEVIHDSAGIRRAGSAALDLAYTACGRFDGFWEYKLFPWDFAAGVLLVREAGGTITDFSGDPDVFLKQSIIAGNNITHPLLLEKALKHFT</sequence>
<dbReference type="Pfam" id="PF00459">
    <property type="entry name" value="Inositol_P"/>
    <property type="match status" value="1"/>
</dbReference>
<dbReference type="PROSITE" id="PS00630">
    <property type="entry name" value="IMP_2"/>
    <property type="match status" value="1"/>
</dbReference>
<comment type="similarity">
    <text evidence="3 8">Belongs to the inositol monophosphatase superfamily.</text>
</comment>
<dbReference type="GO" id="GO:0007165">
    <property type="term" value="P:signal transduction"/>
    <property type="evidence" value="ECO:0007669"/>
    <property type="project" value="TreeGrafter"/>
</dbReference>
<dbReference type="SUPFAM" id="SSF56655">
    <property type="entry name" value="Carbohydrate phosphatase"/>
    <property type="match status" value="1"/>
</dbReference>
<dbReference type="InterPro" id="IPR020583">
    <property type="entry name" value="Inositol_monoP_metal-BS"/>
</dbReference>
<dbReference type="CDD" id="cd01639">
    <property type="entry name" value="IMPase"/>
    <property type="match status" value="1"/>
</dbReference>
<dbReference type="AlphaFoldDB" id="B4SDW9"/>
<keyword evidence="5 8" id="KW-0378">Hydrolase</keyword>
<evidence type="ECO:0000256" key="6">
    <source>
        <dbReference type="ARBA" id="ARBA00022842"/>
    </source>
</evidence>
<dbReference type="InterPro" id="IPR022337">
    <property type="entry name" value="Inositol_monophosphatase_SuhB"/>
</dbReference>
<feature type="binding site" evidence="7">
    <location>
        <position position="215"/>
    </location>
    <ligand>
        <name>Mg(2+)</name>
        <dbReference type="ChEBI" id="CHEBI:18420"/>
        <label>1</label>
        <note>catalytic</note>
    </ligand>
</feature>
<feature type="binding site" evidence="7">
    <location>
        <position position="86"/>
    </location>
    <ligand>
        <name>Mg(2+)</name>
        <dbReference type="ChEBI" id="CHEBI:18420"/>
        <label>1</label>
        <note>catalytic</note>
    </ligand>
</feature>
<dbReference type="RefSeq" id="WP_012507455.1">
    <property type="nucleotide sequence ID" value="NC_011060.1"/>
</dbReference>
<dbReference type="GO" id="GO:0046872">
    <property type="term" value="F:metal ion binding"/>
    <property type="evidence" value="ECO:0007669"/>
    <property type="project" value="UniProtKB-KW"/>
</dbReference>
<evidence type="ECO:0000256" key="8">
    <source>
        <dbReference type="RuleBase" id="RU364068"/>
    </source>
</evidence>